<feature type="region of interest" description="Disordered" evidence="1">
    <location>
        <begin position="188"/>
        <end position="210"/>
    </location>
</feature>
<evidence type="ECO:0000313" key="2">
    <source>
        <dbReference type="EMBL" id="MBC2602708.1"/>
    </source>
</evidence>
<reference evidence="2 3" key="1">
    <citation type="submission" date="2020-07" db="EMBL/GenBank/DDBJ databases">
        <authorList>
            <person name="Feng X."/>
        </authorList>
    </citation>
    <scope>NUCLEOTIDE SEQUENCE [LARGE SCALE GENOMIC DNA]</scope>
    <source>
        <strain evidence="2 3">JCM14086</strain>
    </source>
</reference>
<dbReference type="EMBL" id="JACHVA010000101">
    <property type="protein sequence ID" value="MBC2602708.1"/>
    <property type="molecule type" value="Genomic_DNA"/>
</dbReference>
<accession>A0A7X1AZ92</accession>
<dbReference type="AlphaFoldDB" id="A0A7X1AZ92"/>
<keyword evidence="3" id="KW-1185">Reference proteome</keyword>
<sequence length="210" mass="23412">MLEYVPPTIEFSPNGGDEVELVQAAEQRLSPTYWYEGSNPLVFFRQESVGTGSVRRVFLGDVSIPPSFRHALLLFLPDPESRNTYRIYPIDNSRERVKPGEACVLNITGTTIGCLFNQEQILLEPGEQKVVPIGASESVYIVVRIGAENNKGDWKERYAEQLYVNPSDSLTILVYNKAGRPNNFRIMQIKNPGSGPVSKEKGLSHGAKPE</sequence>
<dbReference type="Proteomes" id="UP000525652">
    <property type="component" value="Unassembled WGS sequence"/>
</dbReference>
<proteinExistence type="predicted"/>
<dbReference type="RefSeq" id="WP_185693374.1">
    <property type="nucleotide sequence ID" value="NZ_JACHVA010000101.1"/>
</dbReference>
<feature type="compositionally biased region" description="Basic and acidic residues" evidence="1">
    <location>
        <begin position="198"/>
        <end position="210"/>
    </location>
</feature>
<gene>
    <name evidence="2" type="ORF">H5P30_13070</name>
</gene>
<evidence type="ECO:0000256" key="1">
    <source>
        <dbReference type="SAM" id="MobiDB-lite"/>
    </source>
</evidence>
<organism evidence="2 3">
    <name type="scientific">Puniceicoccus vermicola</name>
    <dbReference type="NCBI Taxonomy" id="388746"/>
    <lineage>
        <taxon>Bacteria</taxon>
        <taxon>Pseudomonadati</taxon>
        <taxon>Verrucomicrobiota</taxon>
        <taxon>Opitutia</taxon>
        <taxon>Puniceicoccales</taxon>
        <taxon>Puniceicoccaceae</taxon>
        <taxon>Puniceicoccus</taxon>
    </lineage>
</organism>
<protein>
    <submittedName>
        <fullName evidence="2">Uncharacterized protein</fullName>
    </submittedName>
</protein>
<evidence type="ECO:0000313" key="3">
    <source>
        <dbReference type="Proteomes" id="UP000525652"/>
    </source>
</evidence>
<comment type="caution">
    <text evidence="2">The sequence shown here is derived from an EMBL/GenBank/DDBJ whole genome shotgun (WGS) entry which is preliminary data.</text>
</comment>
<name>A0A7X1AZ92_9BACT</name>